<dbReference type="SUPFAM" id="SSF53850">
    <property type="entry name" value="Periplasmic binding protein-like II"/>
    <property type="match status" value="1"/>
</dbReference>
<dbReference type="RefSeq" id="WP_174096654.1">
    <property type="nucleotide sequence ID" value="NZ_JAALYA010000025.1"/>
</dbReference>
<dbReference type="Pfam" id="PF09084">
    <property type="entry name" value="NMT1"/>
    <property type="match status" value="1"/>
</dbReference>
<dbReference type="InterPro" id="IPR015168">
    <property type="entry name" value="SsuA/THI5"/>
</dbReference>
<dbReference type="PANTHER" id="PTHR30024">
    <property type="entry name" value="ALIPHATIC SULFONATES-BINDING PROTEIN-RELATED"/>
    <property type="match status" value="1"/>
</dbReference>
<organism evidence="3 4">
    <name type="scientific">Agrobacterium vitis</name>
    <name type="common">Rhizobium vitis</name>
    <dbReference type="NCBI Taxonomy" id="373"/>
    <lineage>
        <taxon>Bacteria</taxon>
        <taxon>Pseudomonadati</taxon>
        <taxon>Pseudomonadota</taxon>
        <taxon>Alphaproteobacteria</taxon>
        <taxon>Hyphomicrobiales</taxon>
        <taxon>Rhizobiaceae</taxon>
        <taxon>Rhizobium/Agrobacterium group</taxon>
        <taxon>Agrobacterium</taxon>
    </lineage>
</organism>
<comment type="caution">
    <text evidence="3">The sequence shown here is derived from an EMBL/GenBank/DDBJ whole genome shotgun (WGS) entry which is preliminary data.</text>
</comment>
<name>A0AAE2UTY9_AGRVI</name>
<reference evidence="3" key="1">
    <citation type="submission" date="2020-11" db="EMBL/GenBank/DDBJ databases">
        <title>Agrobacterium vitis strain K377 genome.</title>
        <authorList>
            <person name="Xi H."/>
        </authorList>
    </citation>
    <scope>NUCLEOTIDE SEQUENCE</scope>
    <source>
        <strain evidence="3">K377</strain>
    </source>
</reference>
<accession>A0AAE2UTY9</accession>
<evidence type="ECO:0000313" key="4">
    <source>
        <dbReference type="Proteomes" id="UP000655037"/>
    </source>
</evidence>
<proteinExistence type="predicted"/>
<protein>
    <submittedName>
        <fullName evidence="3">ABC transporter substrate-binding protein</fullName>
    </submittedName>
</protein>
<keyword evidence="1" id="KW-0732">Signal</keyword>
<feature type="chain" id="PRO_5041943740" evidence="1">
    <location>
        <begin position="20"/>
        <end position="304"/>
    </location>
</feature>
<feature type="domain" description="SsuA/THI5-like" evidence="2">
    <location>
        <begin position="33"/>
        <end position="246"/>
    </location>
</feature>
<dbReference type="AlphaFoldDB" id="A0AAE2UTY9"/>
<evidence type="ECO:0000259" key="2">
    <source>
        <dbReference type="Pfam" id="PF09084"/>
    </source>
</evidence>
<dbReference type="Proteomes" id="UP000655037">
    <property type="component" value="Unassembled WGS sequence"/>
</dbReference>
<evidence type="ECO:0000313" key="3">
    <source>
        <dbReference type="EMBL" id="MBF2714140.1"/>
    </source>
</evidence>
<evidence type="ECO:0000256" key="1">
    <source>
        <dbReference type="SAM" id="SignalP"/>
    </source>
</evidence>
<feature type="signal peptide" evidence="1">
    <location>
        <begin position="1"/>
        <end position="19"/>
    </location>
</feature>
<dbReference type="Gene3D" id="3.40.190.10">
    <property type="entry name" value="Periplasmic binding protein-like II"/>
    <property type="match status" value="2"/>
</dbReference>
<gene>
    <name evidence="3" type="ORF">IEI95_007705</name>
</gene>
<dbReference type="EMBL" id="JACXXJ020000003">
    <property type="protein sequence ID" value="MBF2714140.1"/>
    <property type="molecule type" value="Genomic_DNA"/>
</dbReference>
<sequence length="304" mass="31760">MAFLGGGAMALGFGSPASAATTIRLGSTPQPGPAGCFVAADTGIFAANGISYEHLLIGLDPNVPPALLAGSIDIGVCTVSTILQAAENGLDIVIVGGAAVSNKNKPDYGIVVRKGGGVSRVEDLAGKTIGVPGLGAVFDVILRAWLSQKGIDVKKVKIVEATFPTQLDQIKAGTLDAAISSIPFMTNIINSGVGEILALLPAELPDNLPLNLYVTKREWAQNNSELLAAFRKSMKEGVSKGQADPTQLRASIGKYLKLTPEVLANFGLPTLSPEISEVGFNWWMAEMKRQGRISKIAVADVIWP</sequence>